<dbReference type="EMBL" id="AP014854">
    <property type="protein sequence ID" value="BAR98128.1"/>
    <property type="molecule type" value="Genomic_DNA"/>
</dbReference>
<keyword evidence="5" id="KW-1185">Reference proteome</keyword>
<evidence type="ECO:0000259" key="2">
    <source>
        <dbReference type="Pfam" id="PF09832"/>
    </source>
</evidence>
<name>A0A0H5BNS1_BLAVI</name>
<dbReference type="Proteomes" id="UP000065734">
    <property type="component" value="Chromosome I"/>
</dbReference>
<evidence type="ECO:0000313" key="3">
    <source>
        <dbReference type="EMBL" id="BAR98128.1"/>
    </source>
</evidence>
<accession>A0A0H5BNS1</accession>
<evidence type="ECO:0000256" key="1">
    <source>
        <dbReference type="SAM" id="SignalP"/>
    </source>
</evidence>
<dbReference type="InterPro" id="IPR018637">
    <property type="entry name" value="DUF2059"/>
</dbReference>
<proteinExistence type="predicted"/>
<dbReference type="RefSeq" id="WP_055036514.1">
    <property type="nucleotide sequence ID" value="NZ_AP014854.2"/>
</dbReference>
<feature type="signal peptide" evidence="1">
    <location>
        <begin position="1"/>
        <end position="26"/>
    </location>
</feature>
<dbReference type="STRING" id="1079.BVIR_791"/>
<dbReference type="KEGG" id="bvr:BVIR_791"/>
<reference evidence="4" key="2">
    <citation type="submission" date="2015-11" db="EMBL/GenBank/DDBJ databases">
        <authorList>
            <person name="Zhang Y."/>
            <person name="Guo Z."/>
        </authorList>
    </citation>
    <scope>NUCLEOTIDE SEQUENCE</scope>
    <source>
        <strain evidence="4">1</strain>
    </source>
</reference>
<evidence type="ECO:0000313" key="4">
    <source>
        <dbReference type="EMBL" id="CUU41247.1"/>
    </source>
</evidence>
<gene>
    <name evidence="3" type="ORF">BV133_535</name>
    <name evidence="4" type="ORF">BVIRIDIS_02360</name>
</gene>
<organism evidence="4 5">
    <name type="scientific">Blastochloris viridis</name>
    <name type="common">Rhodopseudomonas viridis</name>
    <dbReference type="NCBI Taxonomy" id="1079"/>
    <lineage>
        <taxon>Bacteria</taxon>
        <taxon>Pseudomonadati</taxon>
        <taxon>Pseudomonadota</taxon>
        <taxon>Alphaproteobacteria</taxon>
        <taxon>Hyphomicrobiales</taxon>
        <taxon>Blastochloridaceae</taxon>
        <taxon>Blastochloris</taxon>
    </lineage>
</organism>
<dbReference type="Pfam" id="PF09832">
    <property type="entry name" value="DUF2059"/>
    <property type="match status" value="1"/>
</dbReference>
<reference evidence="3" key="1">
    <citation type="journal article" date="2015" name="Genome Announc.">
        <title>Complete Genome Sequence of the Bacteriochlorophyll b-Producing Photosynthetic Bacterium Blastochloris viridis.</title>
        <authorList>
            <person name="Tsukatani Y."/>
            <person name="Hirose Y."/>
            <person name="Harada J."/>
            <person name="Misawa N."/>
            <person name="Mori K."/>
            <person name="Inoue K."/>
            <person name="Tamiaki H."/>
        </authorList>
    </citation>
    <scope>NUCLEOTIDE SEQUENCE [LARGE SCALE GENOMIC DNA]</scope>
    <source>
        <strain evidence="3">DSM 133</strain>
    </source>
</reference>
<reference evidence="5" key="3">
    <citation type="journal article" date="2016" name="Genome Announc.">
        <title>Revised genome sequence of the purple photosynthetic bacterium Blastochloris viridis.</title>
        <authorList>
            <person name="Liu L.N."/>
            <person name="Faulkner M."/>
            <person name="Liu X."/>
            <person name="Huang F."/>
            <person name="Darby A.C."/>
            <person name="Hall N."/>
        </authorList>
    </citation>
    <scope>NUCLEOTIDE SEQUENCE [LARGE SCALE GENOMIC DNA]</scope>
    <source>
        <strain evidence="5">ATCC 19567 / DSM 133 / F</strain>
    </source>
</reference>
<keyword evidence="1" id="KW-0732">Signal</keyword>
<dbReference type="AlphaFoldDB" id="A0A0H5BNS1"/>
<dbReference type="EMBL" id="LN907867">
    <property type="protein sequence ID" value="CUU41247.1"/>
    <property type="molecule type" value="Genomic_DNA"/>
</dbReference>
<protein>
    <recommendedName>
        <fullName evidence="2">DUF2059 domain-containing protein</fullName>
    </recommendedName>
</protein>
<evidence type="ECO:0000313" key="5">
    <source>
        <dbReference type="Proteomes" id="UP000065734"/>
    </source>
</evidence>
<sequence length="175" mass="19032">MSLSLARALRGSLIALSLAAALPAAAQTAATPSATQTSPAQVQLARELIETNGSLRALDEIVPAYLEQTRRMFAANNPDVAGALGEVATSLRAEFDAKRAEVIDAIARAYAARFTEAELRELVTFYKSPTGKKFVAVLPVVLQESFERMQAWSTKLSEEMVARMRAEMRKKGFEL</sequence>
<dbReference type="PATRIC" id="fig|1079.6.peg.819"/>
<feature type="chain" id="PRO_5014229186" description="DUF2059 domain-containing protein" evidence="1">
    <location>
        <begin position="27"/>
        <end position="175"/>
    </location>
</feature>
<feature type="domain" description="DUF2059" evidence="2">
    <location>
        <begin position="101"/>
        <end position="158"/>
    </location>
</feature>